<protein>
    <submittedName>
        <fullName evidence="18">Uncharacterized protein</fullName>
    </submittedName>
</protein>
<organism evidence="18 19">
    <name type="scientific">Chenopodium quinoa</name>
    <name type="common">Quinoa</name>
    <dbReference type="NCBI Taxonomy" id="63459"/>
    <lineage>
        <taxon>Eukaryota</taxon>
        <taxon>Viridiplantae</taxon>
        <taxon>Streptophyta</taxon>
        <taxon>Embryophyta</taxon>
        <taxon>Tracheophyta</taxon>
        <taxon>Spermatophyta</taxon>
        <taxon>Magnoliopsida</taxon>
        <taxon>eudicotyledons</taxon>
        <taxon>Gunneridae</taxon>
        <taxon>Pentapetalae</taxon>
        <taxon>Caryophyllales</taxon>
        <taxon>Chenopodiaceae</taxon>
        <taxon>Chenopodioideae</taxon>
        <taxon>Atripliceae</taxon>
        <taxon>Chenopodium</taxon>
    </lineage>
</organism>
<evidence type="ECO:0000256" key="9">
    <source>
        <dbReference type="ARBA" id="ARBA00022840"/>
    </source>
</evidence>
<evidence type="ECO:0000256" key="12">
    <source>
        <dbReference type="ARBA" id="ARBA00023170"/>
    </source>
</evidence>
<evidence type="ECO:0000256" key="2">
    <source>
        <dbReference type="ARBA" id="ARBA00022527"/>
    </source>
</evidence>
<keyword evidence="9 14" id="KW-0067">ATP-binding</keyword>
<dbReference type="SUPFAM" id="SSF56112">
    <property type="entry name" value="Protein kinase-like (PK-like)"/>
    <property type="match status" value="2"/>
</dbReference>
<dbReference type="PANTHER" id="PTHR27002">
    <property type="entry name" value="RECEPTOR-LIKE SERINE/THREONINE-PROTEIN KINASE SD1-8"/>
    <property type="match status" value="1"/>
</dbReference>
<evidence type="ECO:0000256" key="8">
    <source>
        <dbReference type="ARBA" id="ARBA00022777"/>
    </source>
</evidence>
<evidence type="ECO:0000256" key="3">
    <source>
        <dbReference type="ARBA" id="ARBA00022679"/>
    </source>
</evidence>
<dbReference type="InterPro" id="IPR000719">
    <property type="entry name" value="Prot_kinase_dom"/>
</dbReference>
<reference evidence="18" key="2">
    <citation type="submission" date="2021-03" db="UniProtKB">
        <authorList>
            <consortium name="EnsemblPlants"/>
        </authorList>
    </citation>
    <scope>IDENTIFICATION</scope>
</reference>
<feature type="domain" description="Protein kinase" evidence="16">
    <location>
        <begin position="869"/>
        <end position="1147"/>
    </location>
</feature>
<keyword evidence="3" id="KW-0808">Transferase</keyword>
<evidence type="ECO:0000256" key="11">
    <source>
        <dbReference type="ARBA" id="ARBA00023136"/>
    </source>
</evidence>
<feature type="binding site" evidence="14">
    <location>
        <position position="897"/>
    </location>
    <ligand>
        <name>ATP</name>
        <dbReference type="ChEBI" id="CHEBI:30616"/>
    </ligand>
</feature>
<evidence type="ECO:0000256" key="14">
    <source>
        <dbReference type="PROSITE-ProRule" id="PRU10141"/>
    </source>
</evidence>
<name>A0A803N942_CHEQI</name>
<dbReference type="CDD" id="cd14066">
    <property type="entry name" value="STKc_IRAK"/>
    <property type="match status" value="2"/>
</dbReference>
<accession>A0A803N942</accession>
<proteinExistence type="predicted"/>
<evidence type="ECO:0000313" key="19">
    <source>
        <dbReference type="Proteomes" id="UP000596660"/>
    </source>
</evidence>
<keyword evidence="11 15" id="KW-0472">Membrane</keyword>
<dbReference type="Pfam" id="PF01657">
    <property type="entry name" value="Stress-antifung"/>
    <property type="match status" value="2"/>
</dbReference>
<dbReference type="AlphaFoldDB" id="A0A803N942"/>
<dbReference type="GO" id="GO:0004674">
    <property type="term" value="F:protein serine/threonine kinase activity"/>
    <property type="evidence" value="ECO:0007669"/>
    <property type="project" value="UniProtKB-KW"/>
</dbReference>
<keyword evidence="2" id="KW-0723">Serine/threonine-protein kinase</keyword>
<evidence type="ECO:0000256" key="13">
    <source>
        <dbReference type="ARBA" id="ARBA00023180"/>
    </source>
</evidence>
<dbReference type="FunFam" id="3.30.430.20:FF:000003">
    <property type="entry name" value="Cysteine-rich RLK (RECEPTOR-like protein kinase) 10"/>
    <property type="match status" value="1"/>
</dbReference>
<feature type="domain" description="Gnk2-homologous" evidence="17">
    <location>
        <begin position="714"/>
        <end position="820"/>
    </location>
</feature>
<dbReference type="FunFam" id="1.10.510.10:FF:000129">
    <property type="entry name" value="cysteine-rich receptor-like protein kinase 10"/>
    <property type="match status" value="2"/>
</dbReference>
<dbReference type="FunFam" id="3.30.200.20:FF:000727">
    <property type="entry name" value="Cysteine-rich RLK (RECEPTOR-like protein kinase) 23"/>
    <property type="match status" value="2"/>
</dbReference>
<dbReference type="Pfam" id="PF00069">
    <property type="entry name" value="Pkinase"/>
    <property type="match status" value="1"/>
</dbReference>
<dbReference type="Proteomes" id="UP000596660">
    <property type="component" value="Unplaced"/>
</dbReference>
<dbReference type="InterPro" id="IPR001245">
    <property type="entry name" value="Ser-Thr/Tyr_kinase_cat_dom"/>
</dbReference>
<keyword evidence="13" id="KW-0325">Glycoprotein</keyword>
<evidence type="ECO:0000256" key="10">
    <source>
        <dbReference type="ARBA" id="ARBA00022989"/>
    </source>
</evidence>
<dbReference type="CDD" id="cd23509">
    <property type="entry name" value="Gnk2-like"/>
    <property type="match status" value="4"/>
</dbReference>
<evidence type="ECO:0000259" key="16">
    <source>
        <dbReference type="PROSITE" id="PS50011"/>
    </source>
</evidence>
<keyword evidence="4 15" id="KW-0812">Transmembrane</keyword>
<dbReference type="InterPro" id="IPR008271">
    <property type="entry name" value="Ser/Thr_kinase_AS"/>
</dbReference>
<dbReference type="Gramene" id="AUR62042393-RA">
    <property type="protein sequence ID" value="AUR62042393-RA:cds"/>
    <property type="gene ID" value="AUR62042393"/>
</dbReference>
<keyword evidence="8" id="KW-0418">Kinase</keyword>
<dbReference type="GO" id="GO:0009751">
    <property type="term" value="P:response to salicylic acid"/>
    <property type="evidence" value="ECO:0007669"/>
    <property type="project" value="UniProtKB-ARBA"/>
</dbReference>
<dbReference type="InterPro" id="IPR011009">
    <property type="entry name" value="Kinase-like_dom_sf"/>
</dbReference>
<keyword evidence="10 15" id="KW-1133">Transmembrane helix</keyword>
<evidence type="ECO:0000256" key="6">
    <source>
        <dbReference type="ARBA" id="ARBA00022737"/>
    </source>
</evidence>
<dbReference type="Gene3D" id="3.30.430.20">
    <property type="entry name" value="Gnk2 domain, C-X8-C-X2-C motif"/>
    <property type="match status" value="4"/>
</dbReference>
<dbReference type="SMART" id="SM00220">
    <property type="entry name" value="S_TKc"/>
    <property type="match status" value="2"/>
</dbReference>
<dbReference type="PROSITE" id="PS00108">
    <property type="entry name" value="PROTEIN_KINASE_ST"/>
    <property type="match status" value="2"/>
</dbReference>
<evidence type="ECO:0000313" key="18">
    <source>
        <dbReference type="EnsemblPlants" id="AUR62042393-RA:cds"/>
    </source>
</evidence>
<dbReference type="InterPro" id="IPR038408">
    <property type="entry name" value="GNK2_sf"/>
</dbReference>
<comment type="subcellular location">
    <subcellularLocation>
        <location evidence="1">Membrane</location>
        <topology evidence="1">Single-pass membrane protein</topology>
    </subcellularLocation>
</comment>
<dbReference type="InterPro" id="IPR002902">
    <property type="entry name" value="GNK2"/>
</dbReference>
<dbReference type="GO" id="GO:0042742">
    <property type="term" value="P:defense response to bacterium"/>
    <property type="evidence" value="ECO:0007669"/>
    <property type="project" value="UniProtKB-ARBA"/>
</dbReference>
<evidence type="ECO:0000256" key="4">
    <source>
        <dbReference type="ARBA" id="ARBA00022692"/>
    </source>
</evidence>
<dbReference type="Pfam" id="PF07714">
    <property type="entry name" value="PK_Tyr_Ser-Thr"/>
    <property type="match status" value="1"/>
</dbReference>
<keyword evidence="6" id="KW-0677">Repeat</keyword>
<dbReference type="PROSITE" id="PS00107">
    <property type="entry name" value="PROTEIN_KINASE_ATP"/>
    <property type="match status" value="1"/>
</dbReference>
<dbReference type="PROSITE" id="PS50011">
    <property type="entry name" value="PROTEIN_KINASE_DOM"/>
    <property type="match status" value="2"/>
</dbReference>
<feature type="transmembrane region" description="Helical" evidence="15">
    <location>
        <begin position="217"/>
        <end position="239"/>
    </location>
</feature>
<evidence type="ECO:0000256" key="15">
    <source>
        <dbReference type="SAM" id="Phobius"/>
    </source>
</evidence>
<feature type="domain" description="Protein kinase" evidence="16">
    <location>
        <begin position="274"/>
        <end position="555"/>
    </location>
</feature>
<feature type="domain" description="Gnk2-homologous" evidence="17">
    <location>
        <begin position="609"/>
        <end position="711"/>
    </location>
</feature>
<evidence type="ECO:0000256" key="1">
    <source>
        <dbReference type="ARBA" id="ARBA00004167"/>
    </source>
</evidence>
<dbReference type="GO" id="GO:0005524">
    <property type="term" value="F:ATP binding"/>
    <property type="evidence" value="ECO:0007669"/>
    <property type="project" value="UniProtKB-UniRule"/>
</dbReference>
<keyword evidence="19" id="KW-1185">Reference proteome</keyword>
<evidence type="ECO:0000256" key="7">
    <source>
        <dbReference type="ARBA" id="ARBA00022741"/>
    </source>
</evidence>
<dbReference type="GO" id="GO:0005886">
    <property type="term" value="C:plasma membrane"/>
    <property type="evidence" value="ECO:0007669"/>
    <property type="project" value="TreeGrafter"/>
</dbReference>
<feature type="domain" description="Gnk2-homologous" evidence="17">
    <location>
        <begin position="1"/>
        <end position="98"/>
    </location>
</feature>
<dbReference type="EnsemblPlants" id="AUR62042393-RA">
    <property type="protein sequence ID" value="AUR62042393-RA:cds"/>
    <property type="gene ID" value="AUR62042393"/>
</dbReference>
<dbReference type="Gene3D" id="1.10.510.10">
    <property type="entry name" value="Transferase(Phosphotransferase) domain 1"/>
    <property type="match status" value="2"/>
</dbReference>
<dbReference type="Gene3D" id="3.30.200.20">
    <property type="entry name" value="Phosphorylase Kinase, domain 1"/>
    <property type="match status" value="2"/>
</dbReference>
<dbReference type="InterPro" id="IPR017441">
    <property type="entry name" value="Protein_kinase_ATP_BS"/>
</dbReference>
<sequence>MFCSEEQFEHESVYQRNLNHLLANLSSEAVSKKFYNSTEGDGVNKVYGLFLCNAAYTAQLCQDCITVAAGQVQQKCPYDVDAIVFYGQCMLRYANHPIFSIEDDSVHFSFEYGPRIYKEFDQQLSSILIDLFNKAIADNASLAYASGVVYVRETISLVAYVDCTPDLSPYDCNRCLQVGLNRLPMNGRQIGTTVQPSCRLSYFYFDVSPGKRFGASYIALTTVASIAGISFILNFYLCFRKSKERGKPTGLEEIESLETLHLKFSSIKVATDNFASANKIGRVGFGIVYMGTLPDGQAISVKRLASPSGQGIREFKSEACLVAKLQHKNLVKLFGFCLEGDEKLLVYEFVPNKSLDLFLFDTNRGVHLRWETRQQIIMGIVRGLLYLHEDSRFRIIHRDLKPGNILLDEELNPKIADFGMAKLFGVDQTQGNTSRVSGTFGYMAPEYVSTGKFSVKSDVFSFGVILLEIVSGHRNSVSELKEEDENLLNHAWRLWNDGTALKLVDPNLGGNYLIPEVTRCIHIGLLCVQEDAARRPTMGLILSMLSSLSVVLPSLTAPPAFPYRRNMPQALSESNARFTEVFTTMQGSTVVTCELPFVVTLVVTDDQVTFMQQFCSEEGHYDHEKIYQSNLNLLLSNLSFEAVTKKFYNFTVGEGSNKVYGLFLCVGTYTAQLCQDCITEAVGQVQQKCPNHVAAIVFYGQCMLRYANRSIFSIEDDFVYFNYEYGPPGYKQFDQPLSSMLIDLSNKAKVNNMSLAYAMGSVYVSENVILSAYADCTPDLTPSECNKCFRTGLNRLPMNGKQLGTTVQPSCRLQYLFVDFNQGISFILNFYVCFRKFKARGKPTGIEEIESMENLHLQFDVIKVATDNFSPENKIGRGGFGVVYMGTLADGQAIAVKRLASPSGQGIREFKSEACLAAKLQHKNLVKLYRFCLEGEEKLLVYEFVPNKSLDRFLYGTTRGVHLKWETRQRIVMGIARGLLYLHEDSRFRIIHRDLKPSNILLDGEMNPKIADFGMAKLFEVDQTQGNTSRVAGTFGYMAPEYASTGNFSVKSDVFSFGVLLLEIVSGRRNSVTDLNIEDENLLNHAWKCWNDGTGLELVDPNLGGNFSIPEIERYIHIGLLCVQEDAARRPAIASILSMLSSQSAVLPSLTAPPAFPYKRNLPQALSASNAHFTEVFTNVNGR</sequence>
<keyword evidence="12" id="KW-0675">Receptor</keyword>
<keyword evidence="5" id="KW-0732">Signal</keyword>
<evidence type="ECO:0000259" key="17">
    <source>
        <dbReference type="PROSITE" id="PS51473"/>
    </source>
</evidence>
<evidence type="ECO:0000256" key="5">
    <source>
        <dbReference type="ARBA" id="ARBA00022729"/>
    </source>
</evidence>
<dbReference type="PANTHER" id="PTHR27002:SF980">
    <property type="entry name" value="CYSTEINE-RICH RECEPTOR-LIKE PROTEIN KINASE 10 ISOFORM X1"/>
    <property type="match status" value="1"/>
</dbReference>
<reference evidence="18" key="1">
    <citation type="journal article" date="2017" name="Nature">
        <title>The genome of Chenopodium quinoa.</title>
        <authorList>
            <person name="Jarvis D.E."/>
            <person name="Ho Y.S."/>
            <person name="Lightfoot D.J."/>
            <person name="Schmoeckel S.M."/>
            <person name="Li B."/>
            <person name="Borm T.J.A."/>
            <person name="Ohyanagi H."/>
            <person name="Mineta K."/>
            <person name="Michell C.T."/>
            <person name="Saber N."/>
            <person name="Kharbatia N.M."/>
            <person name="Rupper R.R."/>
            <person name="Sharp A.R."/>
            <person name="Dally N."/>
            <person name="Boughton B.A."/>
            <person name="Woo Y.H."/>
            <person name="Gao G."/>
            <person name="Schijlen E.G.W.M."/>
            <person name="Guo X."/>
            <person name="Momin A.A."/>
            <person name="Negrao S."/>
            <person name="Al-Babili S."/>
            <person name="Gehring C."/>
            <person name="Roessner U."/>
            <person name="Jung C."/>
            <person name="Murphy K."/>
            <person name="Arold S.T."/>
            <person name="Gojobori T."/>
            <person name="van der Linden C.G."/>
            <person name="van Loo E.N."/>
            <person name="Jellen E.N."/>
            <person name="Maughan P.J."/>
            <person name="Tester M."/>
        </authorList>
    </citation>
    <scope>NUCLEOTIDE SEQUENCE [LARGE SCALE GENOMIC DNA]</scope>
    <source>
        <strain evidence="18">cv. PI 614886</strain>
    </source>
</reference>
<dbReference type="PROSITE" id="PS51473">
    <property type="entry name" value="GNK2"/>
    <property type="match status" value="4"/>
</dbReference>
<keyword evidence="7 14" id="KW-0547">Nucleotide-binding</keyword>
<feature type="domain" description="Gnk2-homologous" evidence="17">
    <location>
        <begin position="102"/>
        <end position="207"/>
    </location>
</feature>
<feature type="transmembrane region" description="Helical" evidence="15">
    <location>
        <begin position="540"/>
        <end position="561"/>
    </location>
</feature>